<keyword evidence="3" id="KW-1185">Reference proteome</keyword>
<dbReference type="Proteomes" id="UP000646738">
    <property type="component" value="Unassembled WGS sequence"/>
</dbReference>
<protein>
    <submittedName>
        <fullName evidence="2">Uncharacterized protein</fullName>
    </submittedName>
</protein>
<dbReference type="EMBL" id="BNEA01000015">
    <property type="protein sequence ID" value="GHI54771.1"/>
    <property type="molecule type" value="Genomic_DNA"/>
</dbReference>
<comment type="caution">
    <text evidence="2">The sequence shown here is derived from an EMBL/GenBank/DDBJ whole genome shotgun (WGS) entry which is preliminary data.</text>
</comment>
<accession>A0ABQ3RG20</accession>
<organism evidence="2 3">
    <name type="scientific">Streptomyces rubradiris</name>
    <name type="common">Streptomyces achromogenes subsp. rubradiris</name>
    <dbReference type="NCBI Taxonomy" id="285531"/>
    <lineage>
        <taxon>Bacteria</taxon>
        <taxon>Bacillati</taxon>
        <taxon>Actinomycetota</taxon>
        <taxon>Actinomycetes</taxon>
        <taxon>Kitasatosporales</taxon>
        <taxon>Streptomycetaceae</taxon>
        <taxon>Streptomyces</taxon>
    </lineage>
</organism>
<proteinExistence type="predicted"/>
<sequence length="70" mass="7565">MAKADVYLAPAARAGPPARRLMNRRAARRKPDIPVPVLGGSAVRQESTVRRYAPRRAIADGLRGLSTRSA</sequence>
<reference evidence="3" key="1">
    <citation type="submission" date="2023-07" db="EMBL/GenBank/DDBJ databases">
        <title>Whole genome shotgun sequence of Streptomyces achromogenes subsp. rubradiris NBRC 14000.</title>
        <authorList>
            <person name="Komaki H."/>
            <person name="Tamura T."/>
        </authorList>
    </citation>
    <scope>NUCLEOTIDE SEQUENCE [LARGE SCALE GENOMIC DNA]</scope>
    <source>
        <strain evidence="3">NBRC 14000</strain>
    </source>
</reference>
<name>A0ABQ3RG20_STRRR</name>
<evidence type="ECO:0000313" key="3">
    <source>
        <dbReference type="Proteomes" id="UP000646738"/>
    </source>
</evidence>
<feature type="region of interest" description="Disordered" evidence="1">
    <location>
        <begin position="1"/>
        <end position="20"/>
    </location>
</feature>
<evidence type="ECO:0000313" key="2">
    <source>
        <dbReference type="EMBL" id="GHI54771.1"/>
    </source>
</evidence>
<evidence type="ECO:0000256" key="1">
    <source>
        <dbReference type="SAM" id="MobiDB-lite"/>
    </source>
</evidence>
<gene>
    <name evidence="2" type="ORF">Srubr_46170</name>
</gene>
<feature type="compositionally biased region" description="Low complexity" evidence="1">
    <location>
        <begin position="9"/>
        <end position="20"/>
    </location>
</feature>